<organism evidence="1 2">
    <name type="scientific">Nepenthes gracilis</name>
    <name type="common">Slender pitcher plant</name>
    <dbReference type="NCBI Taxonomy" id="150966"/>
    <lineage>
        <taxon>Eukaryota</taxon>
        <taxon>Viridiplantae</taxon>
        <taxon>Streptophyta</taxon>
        <taxon>Embryophyta</taxon>
        <taxon>Tracheophyta</taxon>
        <taxon>Spermatophyta</taxon>
        <taxon>Magnoliopsida</taxon>
        <taxon>eudicotyledons</taxon>
        <taxon>Gunneridae</taxon>
        <taxon>Pentapetalae</taxon>
        <taxon>Caryophyllales</taxon>
        <taxon>Nepenthaceae</taxon>
        <taxon>Nepenthes</taxon>
    </lineage>
</organism>
<dbReference type="EMBL" id="BSYO01000006">
    <property type="protein sequence ID" value="GMH06146.1"/>
    <property type="molecule type" value="Genomic_DNA"/>
</dbReference>
<dbReference type="Proteomes" id="UP001279734">
    <property type="component" value="Unassembled WGS sequence"/>
</dbReference>
<keyword evidence="2" id="KW-1185">Reference proteome</keyword>
<proteinExistence type="predicted"/>
<evidence type="ECO:0000313" key="1">
    <source>
        <dbReference type="EMBL" id="GMH06146.1"/>
    </source>
</evidence>
<sequence length="170" mass="18628">MVLRLVESSYVIVVDGFAGGGYWDCLAVELCCRPAVPVVRWLAVAGLAFGDLADVACVLQVLPFLVKVLLTWTRLRTMNMLLDPLPFGADVAPPRMGVEMDESEISFLLEASSCAVRKSGRLQSNMLWELPLIEVNEPPVYYLNLEAAAGTAAIFFSWSIVDVGTLFVEK</sequence>
<gene>
    <name evidence="1" type="ORF">Nepgr_007986</name>
</gene>
<accession>A0AAD3S895</accession>
<name>A0AAD3S895_NEPGR</name>
<reference evidence="1" key="1">
    <citation type="submission" date="2023-05" db="EMBL/GenBank/DDBJ databases">
        <title>Nepenthes gracilis genome sequencing.</title>
        <authorList>
            <person name="Fukushima K."/>
        </authorList>
    </citation>
    <scope>NUCLEOTIDE SEQUENCE</scope>
    <source>
        <strain evidence="1">SING2019-196</strain>
    </source>
</reference>
<evidence type="ECO:0000313" key="2">
    <source>
        <dbReference type="Proteomes" id="UP001279734"/>
    </source>
</evidence>
<dbReference type="AlphaFoldDB" id="A0AAD3S895"/>
<comment type="caution">
    <text evidence="1">The sequence shown here is derived from an EMBL/GenBank/DDBJ whole genome shotgun (WGS) entry which is preliminary data.</text>
</comment>
<protein>
    <submittedName>
        <fullName evidence="1">Uncharacterized protein</fullName>
    </submittedName>
</protein>